<dbReference type="Proteomes" id="UP000094764">
    <property type="component" value="Unassembled WGS sequence"/>
</dbReference>
<evidence type="ECO:0000313" key="1">
    <source>
        <dbReference type="EMBL" id="OEG15135.1"/>
    </source>
</evidence>
<dbReference type="AlphaFoldDB" id="A0A1E5GRE2"/>
<gene>
    <name evidence="1" type="ORF">BCR23_09860</name>
</gene>
<evidence type="ECO:0000313" key="2">
    <source>
        <dbReference type="Proteomes" id="UP000094764"/>
    </source>
</evidence>
<comment type="caution">
    <text evidence="1">The sequence shown here is derived from an EMBL/GenBank/DDBJ whole genome shotgun (WGS) entry which is preliminary data.</text>
</comment>
<sequence>MLSGDEKFINKHYLDYTKKSFLEYFGQNIFLKKEEYSNEAAGMGFYRLNYEYSKYQIVFEYERLRFTIRIKWKDAVSNFFSQHKELSNSLKEEDINQSISVLKNDIDNGCLDFFRISKKGEIKKIEGALIDGSKF</sequence>
<dbReference type="STRING" id="903983.BCR23_09860"/>
<proteinExistence type="predicted"/>
<name>A0A1E5GRE2_9ENTE</name>
<reference evidence="2" key="1">
    <citation type="submission" date="2016-09" db="EMBL/GenBank/DDBJ databases">
        <authorList>
            <person name="Gulvik C.A."/>
        </authorList>
    </citation>
    <scope>NUCLEOTIDE SEQUENCE [LARGE SCALE GENOMIC DNA]</scope>
    <source>
        <strain evidence="2">LMG 26306</strain>
    </source>
</reference>
<organism evidence="1 2">
    <name type="scientific">Enterococcus quebecensis</name>
    <dbReference type="NCBI Taxonomy" id="903983"/>
    <lineage>
        <taxon>Bacteria</taxon>
        <taxon>Bacillati</taxon>
        <taxon>Bacillota</taxon>
        <taxon>Bacilli</taxon>
        <taxon>Lactobacillales</taxon>
        <taxon>Enterococcaceae</taxon>
        <taxon>Enterococcus</taxon>
    </lineage>
</organism>
<keyword evidence="2" id="KW-1185">Reference proteome</keyword>
<accession>A0A1E5GRE2</accession>
<dbReference type="OrthoDB" id="3010338at2"/>
<dbReference type="EMBL" id="MIKB01000016">
    <property type="protein sequence ID" value="OEG15135.1"/>
    <property type="molecule type" value="Genomic_DNA"/>
</dbReference>
<dbReference type="RefSeq" id="WP_069635625.1">
    <property type="nucleotide sequence ID" value="NZ_JXKZ01000025.1"/>
</dbReference>
<protein>
    <submittedName>
        <fullName evidence="1">Uncharacterized protein</fullName>
    </submittedName>
</protein>